<name>A0A8T1UZY8_9STRA</name>
<reference evidence="1" key="1">
    <citation type="submission" date="2021-01" db="EMBL/GenBank/DDBJ databases">
        <title>Phytophthora aleatoria, a newly-described species from Pinus radiata is distinct from Phytophthora cactorum isolates based on comparative genomics.</title>
        <authorList>
            <person name="Mcdougal R."/>
            <person name="Panda P."/>
            <person name="Williams N."/>
            <person name="Studholme D.J."/>
        </authorList>
    </citation>
    <scope>NUCLEOTIDE SEQUENCE</scope>
    <source>
        <strain evidence="1">NZFS 3830</strain>
    </source>
</reference>
<proteinExistence type="predicted"/>
<evidence type="ECO:0000313" key="2">
    <source>
        <dbReference type="Proteomes" id="UP000688947"/>
    </source>
</evidence>
<dbReference type="EMBL" id="JAENGZ010000017">
    <property type="protein sequence ID" value="KAG6973606.1"/>
    <property type="molecule type" value="Genomic_DNA"/>
</dbReference>
<evidence type="ECO:0000313" key="1">
    <source>
        <dbReference type="EMBL" id="KAG6973606.1"/>
    </source>
</evidence>
<dbReference type="Proteomes" id="UP000688947">
    <property type="component" value="Unassembled WGS sequence"/>
</dbReference>
<comment type="caution">
    <text evidence="1">The sequence shown here is derived from an EMBL/GenBank/DDBJ whole genome shotgun (WGS) entry which is preliminary data.</text>
</comment>
<protein>
    <submittedName>
        <fullName evidence="1">Uncharacterized protein</fullName>
    </submittedName>
</protein>
<dbReference type="AlphaFoldDB" id="A0A8T1UZY8"/>
<sequence>METCLPDVLANIDIEELSCTVAEWNGCIESNVSQIAKGDLHVHSNVYTEGGGAPVRITSTSQLE</sequence>
<organism evidence="1 2">
    <name type="scientific">Phytophthora cactorum</name>
    <dbReference type="NCBI Taxonomy" id="29920"/>
    <lineage>
        <taxon>Eukaryota</taxon>
        <taxon>Sar</taxon>
        <taxon>Stramenopiles</taxon>
        <taxon>Oomycota</taxon>
        <taxon>Peronosporomycetes</taxon>
        <taxon>Peronosporales</taxon>
        <taxon>Peronosporaceae</taxon>
        <taxon>Phytophthora</taxon>
    </lineage>
</organism>
<accession>A0A8T1UZY8</accession>
<dbReference type="OrthoDB" id="10591239at2759"/>
<gene>
    <name evidence="1" type="ORF">JG687_00000791</name>
</gene>